<evidence type="ECO:0000256" key="2">
    <source>
        <dbReference type="ARBA" id="ARBA00022448"/>
    </source>
</evidence>
<keyword evidence="3" id="KW-0249">Electron transport</keyword>
<evidence type="ECO:0000256" key="5">
    <source>
        <dbReference type="ARBA" id="ARBA00023284"/>
    </source>
</evidence>
<dbReference type="EMBL" id="DTFV01000057">
    <property type="protein sequence ID" value="HGI30435.1"/>
    <property type="molecule type" value="Genomic_DNA"/>
</dbReference>
<feature type="site" description="Deprotonates C-terminal active site Cys" evidence="8">
    <location>
        <position position="27"/>
    </location>
</feature>
<dbReference type="PRINTS" id="PR00421">
    <property type="entry name" value="THIOREDOXIN"/>
</dbReference>
<dbReference type="CDD" id="cd02947">
    <property type="entry name" value="TRX_family"/>
    <property type="match status" value="1"/>
</dbReference>
<comment type="caution">
    <text evidence="11">The sequence shown here is derived from an EMBL/GenBank/DDBJ whole genome shotgun (WGS) entry which is preliminary data.</text>
</comment>
<evidence type="ECO:0000256" key="6">
    <source>
        <dbReference type="NCBIfam" id="TIGR01068"/>
    </source>
</evidence>
<dbReference type="SUPFAM" id="SSF52833">
    <property type="entry name" value="Thioredoxin-like"/>
    <property type="match status" value="1"/>
</dbReference>
<comment type="similarity">
    <text evidence="1 7">Belongs to the thioredoxin family.</text>
</comment>
<dbReference type="GO" id="GO:0045454">
    <property type="term" value="P:cell redox homeostasis"/>
    <property type="evidence" value="ECO:0007669"/>
    <property type="project" value="TreeGrafter"/>
</dbReference>
<sequence length="111" mass="12647">MGEGILELNEANFEEEVLRAQEPVLVDFWATWCMPCRMMAPVVEDIARSFSGRIKVGKVNTDEVPSLALRYGIHAIPTLIFFQDGREVERVVGYVPRRVLEEKLKRILGEA</sequence>
<dbReference type="PIRSF" id="PIRSF000077">
    <property type="entry name" value="Thioredoxin"/>
    <property type="match status" value="1"/>
</dbReference>
<proteinExistence type="inferred from homology"/>
<evidence type="ECO:0000256" key="8">
    <source>
        <dbReference type="PIRSR" id="PIRSR000077-1"/>
    </source>
</evidence>
<protein>
    <recommendedName>
        <fullName evidence="6 7">Thioredoxin</fullName>
    </recommendedName>
</protein>
<dbReference type="PROSITE" id="PS51352">
    <property type="entry name" value="THIOREDOXIN_2"/>
    <property type="match status" value="1"/>
</dbReference>
<dbReference type="Gene3D" id="3.40.30.10">
    <property type="entry name" value="Glutaredoxin"/>
    <property type="match status" value="1"/>
</dbReference>
<evidence type="ECO:0000256" key="3">
    <source>
        <dbReference type="ARBA" id="ARBA00022982"/>
    </source>
</evidence>
<feature type="site" description="Contributes to redox potential value" evidence="8">
    <location>
        <position position="35"/>
    </location>
</feature>
<dbReference type="InterPro" id="IPR005746">
    <property type="entry name" value="Thioredoxin"/>
</dbReference>
<feature type="disulfide bond" description="Redox-active" evidence="9">
    <location>
        <begin position="33"/>
        <end position="36"/>
    </location>
</feature>
<organism evidence="11">
    <name type="scientific">Candidatus Caldatribacterium californiense</name>
    <dbReference type="NCBI Taxonomy" id="1454726"/>
    <lineage>
        <taxon>Bacteria</taxon>
        <taxon>Pseudomonadati</taxon>
        <taxon>Atribacterota</taxon>
        <taxon>Atribacteria</taxon>
        <taxon>Atribacterales</taxon>
        <taxon>Candidatus Caldatribacteriaceae</taxon>
        <taxon>Candidatus Caldatribacterium</taxon>
    </lineage>
</organism>
<feature type="active site" description="Nucleophile" evidence="8">
    <location>
        <position position="33"/>
    </location>
</feature>
<keyword evidence="4 9" id="KW-1015">Disulfide bond</keyword>
<dbReference type="Pfam" id="PF00085">
    <property type="entry name" value="Thioredoxin"/>
    <property type="match status" value="1"/>
</dbReference>
<dbReference type="NCBIfam" id="TIGR01068">
    <property type="entry name" value="thioredoxin"/>
    <property type="match status" value="1"/>
</dbReference>
<evidence type="ECO:0000256" key="7">
    <source>
        <dbReference type="PIRNR" id="PIRNR000077"/>
    </source>
</evidence>
<evidence type="ECO:0000256" key="9">
    <source>
        <dbReference type="PIRSR" id="PIRSR000077-4"/>
    </source>
</evidence>
<evidence type="ECO:0000256" key="4">
    <source>
        <dbReference type="ARBA" id="ARBA00023157"/>
    </source>
</evidence>
<reference evidence="11" key="1">
    <citation type="journal article" date="2020" name="mSystems">
        <title>Genome- and Community-Level Interaction Insights into Carbon Utilization and Element Cycling Functions of Hydrothermarchaeota in Hydrothermal Sediment.</title>
        <authorList>
            <person name="Zhou Z."/>
            <person name="Liu Y."/>
            <person name="Xu W."/>
            <person name="Pan J."/>
            <person name="Luo Z.H."/>
            <person name="Li M."/>
        </authorList>
    </citation>
    <scope>NUCLEOTIDE SEQUENCE [LARGE SCALE GENOMIC DNA]</scope>
    <source>
        <strain evidence="11">SpSt-747</strain>
    </source>
</reference>
<dbReference type="GO" id="GO:0015035">
    <property type="term" value="F:protein-disulfide reductase activity"/>
    <property type="evidence" value="ECO:0007669"/>
    <property type="project" value="UniProtKB-UniRule"/>
</dbReference>
<dbReference type="GO" id="GO:0005829">
    <property type="term" value="C:cytosol"/>
    <property type="evidence" value="ECO:0007669"/>
    <property type="project" value="TreeGrafter"/>
</dbReference>
<dbReference type="AlphaFoldDB" id="A0A7V4DEB0"/>
<feature type="site" description="Contributes to redox potential value" evidence="8">
    <location>
        <position position="34"/>
    </location>
</feature>
<dbReference type="FunFam" id="3.40.30.10:FF:000001">
    <property type="entry name" value="Thioredoxin"/>
    <property type="match status" value="1"/>
</dbReference>
<dbReference type="InterPro" id="IPR013766">
    <property type="entry name" value="Thioredoxin_domain"/>
</dbReference>
<dbReference type="InterPro" id="IPR036249">
    <property type="entry name" value="Thioredoxin-like_sf"/>
</dbReference>
<evidence type="ECO:0000259" key="10">
    <source>
        <dbReference type="PROSITE" id="PS51352"/>
    </source>
</evidence>
<name>A0A7V4DEB0_9BACT</name>
<dbReference type="PANTHER" id="PTHR45663:SF11">
    <property type="entry name" value="GEO12009P1"/>
    <property type="match status" value="1"/>
</dbReference>
<gene>
    <name evidence="11" type="primary">trxA</name>
    <name evidence="11" type="ORF">ENV30_03895</name>
</gene>
<dbReference type="PANTHER" id="PTHR45663">
    <property type="entry name" value="GEO12009P1"/>
    <property type="match status" value="1"/>
</dbReference>
<accession>A0A7V4DEB0</accession>
<keyword evidence="5 9" id="KW-0676">Redox-active center</keyword>
<feature type="active site" description="Nucleophile" evidence="8">
    <location>
        <position position="36"/>
    </location>
</feature>
<keyword evidence="2" id="KW-0813">Transport</keyword>
<evidence type="ECO:0000313" key="11">
    <source>
        <dbReference type="EMBL" id="HGI30435.1"/>
    </source>
</evidence>
<feature type="domain" description="Thioredoxin" evidence="10">
    <location>
        <begin position="1"/>
        <end position="111"/>
    </location>
</feature>
<evidence type="ECO:0000256" key="1">
    <source>
        <dbReference type="ARBA" id="ARBA00008987"/>
    </source>
</evidence>